<evidence type="ECO:0000313" key="2">
    <source>
        <dbReference type="EMBL" id="TEB37743.1"/>
    </source>
</evidence>
<organism evidence="2 3">
    <name type="scientific">Coprinellus micaceus</name>
    <name type="common">Glistening ink-cap mushroom</name>
    <name type="synonym">Coprinus micaceus</name>
    <dbReference type="NCBI Taxonomy" id="71717"/>
    <lineage>
        <taxon>Eukaryota</taxon>
        <taxon>Fungi</taxon>
        <taxon>Dikarya</taxon>
        <taxon>Basidiomycota</taxon>
        <taxon>Agaricomycotina</taxon>
        <taxon>Agaricomycetes</taxon>
        <taxon>Agaricomycetidae</taxon>
        <taxon>Agaricales</taxon>
        <taxon>Agaricineae</taxon>
        <taxon>Psathyrellaceae</taxon>
        <taxon>Coprinellus</taxon>
    </lineage>
</organism>
<reference evidence="2 3" key="1">
    <citation type="journal article" date="2019" name="Nat. Ecol. Evol.">
        <title>Megaphylogeny resolves global patterns of mushroom evolution.</title>
        <authorList>
            <person name="Varga T."/>
            <person name="Krizsan K."/>
            <person name="Foldi C."/>
            <person name="Dima B."/>
            <person name="Sanchez-Garcia M."/>
            <person name="Sanchez-Ramirez S."/>
            <person name="Szollosi G.J."/>
            <person name="Szarkandi J.G."/>
            <person name="Papp V."/>
            <person name="Albert L."/>
            <person name="Andreopoulos W."/>
            <person name="Angelini C."/>
            <person name="Antonin V."/>
            <person name="Barry K.W."/>
            <person name="Bougher N.L."/>
            <person name="Buchanan P."/>
            <person name="Buyck B."/>
            <person name="Bense V."/>
            <person name="Catcheside P."/>
            <person name="Chovatia M."/>
            <person name="Cooper J."/>
            <person name="Damon W."/>
            <person name="Desjardin D."/>
            <person name="Finy P."/>
            <person name="Geml J."/>
            <person name="Haridas S."/>
            <person name="Hughes K."/>
            <person name="Justo A."/>
            <person name="Karasinski D."/>
            <person name="Kautmanova I."/>
            <person name="Kiss B."/>
            <person name="Kocsube S."/>
            <person name="Kotiranta H."/>
            <person name="LaButti K.M."/>
            <person name="Lechner B.E."/>
            <person name="Liimatainen K."/>
            <person name="Lipzen A."/>
            <person name="Lukacs Z."/>
            <person name="Mihaltcheva S."/>
            <person name="Morgado L.N."/>
            <person name="Niskanen T."/>
            <person name="Noordeloos M.E."/>
            <person name="Ohm R.A."/>
            <person name="Ortiz-Santana B."/>
            <person name="Ovrebo C."/>
            <person name="Racz N."/>
            <person name="Riley R."/>
            <person name="Savchenko A."/>
            <person name="Shiryaev A."/>
            <person name="Soop K."/>
            <person name="Spirin V."/>
            <person name="Szebenyi C."/>
            <person name="Tomsovsky M."/>
            <person name="Tulloss R.E."/>
            <person name="Uehling J."/>
            <person name="Grigoriev I.V."/>
            <person name="Vagvolgyi C."/>
            <person name="Papp T."/>
            <person name="Martin F.M."/>
            <person name="Miettinen O."/>
            <person name="Hibbett D.S."/>
            <person name="Nagy L.G."/>
        </authorList>
    </citation>
    <scope>NUCLEOTIDE SEQUENCE [LARGE SCALE GENOMIC DNA]</scope>
    <source>
        <strain evidence="2 3">FP101781</strain>
    </source>
</reference>
<sequence>MSEKESRSVKQEQPVNTTGSKEPGQEQHTMVVEERWDRSHRARPRPLLLGFADGRSLDVTTRSPISHLLSLTP</sequence>
<comment type="caution">
    <text evidence="2">The sequence shown here is derived from an EMBL/GenBank/DDBJ whole genome shotgun (WGS) entry which is preliminary data.</text>
</comment>
<evidence type="ECO:0000256" key="1">
    <source>
        <dbReference type="SAM" id="MobiDB-lite"/>
    </source>
</evidence>
<keyword evidence="3" id="KW-1185">Reference proteome</keyword>
<name>A0A4Y7TUA1_COPMI</name>
<feature type="compositionally biased region" description="Basic and acidic residues" evidence="1">
    <location>
        <begin position="1"/>
        <end position="10"/>
    </location>
</feature>
<gene>
    <name evidence="2" type="ORF">FA13DRAFT_1725396</name>
</gene>
<feature type="region of interest" description="Disordered" evidence="1">
    <location>
        <begin position="1"/>
        <end position="45"/>
    </location>
</feature>
<protein>
    <submittedName>
        <fullName evidence="2">Uncharacterized protein</fullName>
    </submittedName>
</protein>
<accession>A0A4Y7TUA1</accession>
<dbReference type="AlphaFoldDB" id="A0A4Y7TUA1"/>
<feature type="compositionally biased region" description="Polar residues" evidence="1">
    <location>
        <begin position="11"/>
        <end position="20"/>
    </location>
</feature>
<dbReference type="Proteomes" id="UP000298030">
    <property type="component" value="Unassembled WGS sequence"/>
</dbReference>
<evidence type="ECO:0000313" key="3">
    <source>
        <dbReference type="Proteomes" id="UP000298030"/>
    </source>
</evidence>
<proteinExistence type="predicted"/>
<dbReference type="EMBL" id="QPFP01000003">
    <property type="protein sequence ID" value="TEB37743.1"/>
    <property type="molecule type" value="Genomic_DNA"/>
</dbReference>